<organism evidence="6 7">
    <name type="scientific">Pterulicium gracile</name>
    <dbReference type="NCBI Taxonomy" id="1884261"/>
    <lineage>
        <taxon>Eukaryota</taxon>
        <taxon>Fungi</taxon>
        <taxon>Dikarya</taxon>
        <taxon>Basidiomycota</taxon>
        <taxon>Agaricomycotina</taxon>
        <taxon>Agaricomycetes</taxon>
        <taxon>Agaricomycetidae</taxon>
        <taxon>Agaricales</taxon>
        <taxon>Pleurotineae</taxon>
        <taxon>Pterulaceae</taxon>
        <taxon>Pterulicium</taxon>
    </lineage>
</organism>
<feature type="transmembrane region" description="Helical" evidence="3">
    <location>
        <begin position="235"/>
        <end position="254"/>
    </location>
</feature>
<feature type="compositionally biased region" description="Polar residues" evidence="2">
    <location>
        <begin position="806"/>
        <end position="828"/>
    </location>
</feature>
<feature type="compositionally biased region" description="Polar residues" evidence="2">
    <location>
        <begin position="633"/>
        <end position="648"/>
    </location>
</feature>
<evidence type="ECO:0000313" key="6">
    <source>
        <dbReference type="EMBL" id="TFL05360.1"/>
    </source>
</evidence>
<evidence type="ECO:0000256" key="2">
    <source>
        <dbReference type="SAM" id="MobiDB-lite"/>
    </source>
</evidence>
<protein>
    <recommendedName>
        <fullName evidence="8">Ion transport domain-containing protein</fullName>
    </recommendedName>
</protein>
<keyword evidence="3" id="KW-1133">Transmembrane helix</keyword>
<keyword evidence="3" id="KW-0812">Transmembrane</keyword>
<feature type="transmembrane region" description="Helical" evidence="3">
    <location>
        <begin position="360"/>
        <end position="385"/>
    </location>
</feature>
<dbReference type="EMBL" id="ML178817">
    <property type="protein sequence ID" value="TFL05360.1"/>
    <property type="molecule type" value="Genomic_DNA"/>
</dbReference>
<feature type="region of interest" description="Disordered" evidence="2">
    <location>
        <begin position="588"/>
        <end position="705"/>
    </location>
</feature>
<feature type="domain" description="YVC1 N-terminal linker helical" evidence="4">
    <location>
        <begin position="25"/>
        <end position="209"/>
    </location>
</feature>
<dbReference type="Proteomes" id="UP000305067">
    <property type="component" value="Unassembled WGS sequence"/>
</dbReference>
<accession>A0A5C3QX53</accession>
<keyword evidence="1" id="KW-0175">Coiled coil</keyword>
<evidence type="ECO:0008006" key="8">
    <source>
        <dbReference type="Google" id="ProtNLM"/>
    </source>
</evidence>
<gene>
    <name evidence="6" type="ORF">BDV98DRAFT_561910</name>
</gene>
<keyword evidence="7" id="KW-1185">Reference proteome</keyword>
<dbReference type="PANTHER" id="PTHR35859">
    <property type="entry name" value="NONSELECTIVE CATION CHANNEL PROTEIN"/>
    <property type="match status" value="1"/>
</dbReference>
<dbReference type="PANTHER" id="PTHR35859:SF1">
    <property type="entry name" value="NONSELECTIVE CATION CHANNEL PROTEIN"/>
    <property type="match status" value="1"/>
</dbReference>
<feature type="domain" description="Calcium channel YVC1-like C-terminal transmembrane" evidence="5">
    <location>
        <begin position="243"/>
        <end position="530"/>
    </location>
</feature>
<feature type="coiled-coil region" evidence="1">
    <location>
        <begin position="852"/>
        <end position="879"/>
    </location>
</feature>
<keyword evidence="3" id="KW-0472">Membrane</keyword>
<dbReference type="OrthoDB" id="2373987at2759"/>
<proteinExistence type="predicted"/>
<dbReference type="Pfam" id="PF23317">
    <property type="entry name" value="YVC1_C"/>
    <property type="match status" value="1"/>
</dbReference>
<feature type="transmembrane region" description="Helical" evidence="3">
    <location>
        <begin position="421"/>
        <end position="446"/>
    </location>
</feature>
<feature type="compositionally biased region" description="Polar residues" evidence="2">
    <location>
        <begin position="682"/>
        <end position="699"/>
    </location>
</feature>
<dbReference type="InterPro" id="IPR056336">
    <property type="entry name" value="YVC1_C"/>
</dbReference>
<dbReference type="InterPro" id="IPR056337">
    <property type="entry name" value="LHD_YVC1"/>
</dbReference>
<evidence type="ECO:0000259" key="5">
    <source>
        <dbReference type="Pfam" id="PF23317"/>
    </source>
</evidence>
<evidence type="ECO:0000256" key="3">
    <source>
        <dbReference type="SAM" id="Phobius"/>
    </source>
</evidence>
<evidence type="ECO:0000259" key="4">
    <source>
        <dbReference type="Pfam" id="PF23190"/>
    </source>
</evidence>
<dbReference type="Pfam" id="PF23190">
    <property type="entry name" value="LHD_TRPY1"/>
    <property type="match status" value="1"/>
</dbReference>
<reference evidence="6 7" key="1">
    <citation type="journal article" date="2019" name="Nat. Ecol. Evol.">
        <title>Megaphylogeny resolves global patterns of mushroom evolution.</title>
        <authorList>
            <person name="Varga T."/>
            <person name="Krizsan K."/>
            <person name="Foldi C."/>
            <person name="Dima B."/>
            <person name="Sanchez-Garcia M."/>
            <person name="Sanchez-Ramirez S."/>
            <person name="Szollosi G.J."/>
            <person name="Szarkandi J.G."/>
            <person name="Papp V."/>
            <person name="Albert L."/>
            <person name="Andreopoulos W."/>
            <person name="Angelini C."/>
            <person name="Antonin V."/>
            <person name="Barry K.W."/>
            <person name="Bougher N.L."/>
            <person name="Buchanan P."/>
            <person name="Buyck B."/>
            <person name="Bense V."/>
            <person name="Catcheside P."/>
            <person name="Chovatia M."/>
            <person name="Cooper J."/>
            <person name="Damon W."/>
            <person name="Desjardin D."/>
            <person name="Finy P."/>
            <person name="Geml J."/>
            <person name="Haridas S."/>
            <person name="Hughes K."/>
            <person name="Justo A."/>
            <person name="Karasinski D."/>
            <person name="Kautmanova I."/>
            <person name="Kiss B."/>
            <person name="Kocsube S."/>
            <person name="Kotiranta H."/>
            <person name="LaButti K.M."/>
            <person name="Lechner B.E."/>
            <person name="Liimatainen K."/>
            <person name="Lipzen A."/>
            <person name="Lukacs Z."/>
            <person name="Mihaltcheva S."/>
            <person name="Morgado L.N."/>
            <person name="Niskanen T."/>
            <person name="Noordeloos M.E."/>
            <person name="Ohm R.A."/>
            <person name="Ortiz-Santana B."/>
            <person name="Ovrebo C."/>
            <person name="Racz N."/>
            <person name="Riley R."/>
            <person name="Savchenko A."/>
            <person name="Shiryaev A."/>
            <person name="Soop K."/>
            <person name="Spirin V."/>
            <person name="Szebenyi C."/>
            <person name="Tomsovsky M."/>
            <person name="Tulloss R.E."/>
            <person name="Uehling J."/>
            <person name="Grigoriev I.V."/>
            <person name="Vagvolgyi C."/>
            <person name="Papp T."/>
            <person name="Martin F.M."/>
            <person name="Miettinen O."/>
            <person name="Hibbett D.S."/>
            <person name="Nagy L.G."/>
        </authorList>
    </citation>
    <scope>NUCLEOTIDE SEQUENCE [LARGE SCALE GENOMIC DNA]</scope>
    <source>
        <strain evidence="6 7">CBS 309.79</strain>
    </source>
</reference>
<feature type="region of interest" description="Disordered" evidence="2">
    <location>
        <begin position="747"/>
        <end position="831"/>
    </location>
</feature>
<dbReference type="InterPro" id="IPR052971">
    <property type="entry name" value="TRP_calcium_channel"/>
</dbReference>
<sequence length="886" mass="98521">MADERQPLLSRRSTIKHHVDATPVYPVIHLIRADVMRFIDTPLSYEALTAPDLTYTLIRPLVEKYTGMQHAGNMSVVFCILVNRVYFQRDATLGTAAISRSRAVLCEILAIQCLRDYGNDVLQLTLAITTNWPLYAGADPVLVARARDDRDEDLEDRIGNAIEMAILCKAKRFIKSSSCQMVIDSIWSGRCVYQAESSHSFISDTYKRTPIHFYDAHKAPLLDHYRLKVPAIRAVLEYLNFIFLFVLFLIAIETNDTDRINLAEGAFMVYALGFCLEKLAAMQEHGIKVYFTGTWNGFDLAFVTIYFIYTSLRLYGVHWSHGWARKAGIDSLALIACLMFPRLAFVTLKDNLMVLSLRAMIVQFLMLMLISTFCFLGFFYALWILGRSKGFAAGQISWWMLDLYFGLDATGFEKATHFHHILGPVLMVTYACLSNTLLLTVLVSILSNTFATINEDAEAEAMYRKAVSTIEGVKSDALFSYQPPVNLLALLIMLPASYVLTPRWFHKVNVFMIRLTSFPILLLIAGYERQAKRTGSTNFSETMESTVESLVDALPRQLTRLSLFDGLVGSDSDIDAVFELQEEYGDSALETEDLVPPTRIEPPLIDPDSKSPGSHLTPLPRVSQDENDADEQGTYQEAPSTEASSNSAIPPRLQLSPPTLRGPLASTSPPRMVPRARAQSMMHMQQPSGQRESNPSQSHDAYGGIVGHNPVSSLIRSGQEVVQAFTSPLAQIFQPLLVDDADYEEAVATATPGSQERDPSHNPLFGNNGISYGPASRRRLSSQAAPPAFQDQAGRLGFPKMRRPSDTSAGSSMNGDSNPRLPISQSPEAISAIQEEPELENSISQLPPQNANAALEQRLGRLEQESQKTQELLHAILDELKKGRDS</sequence>
<evidence type="ECO:0000313" key="7">
    <source>
        <dbReference type="Proteomes" id="UP000305067"/>
    </source>
</evidence>
<feature type="transmembrane region" description="Helical" evidence="3">
    <location>
        <begin position="508"/>
        <end position="527"/>
    </location>
</feature>
<feature type="transmembrane region" description="Helical" evidence="3">
    <location>
        <begin position="329"/>
        <end position="348"/>
    </location>
</feature>
<dbReference type="AlphaFoldDB" id="A0A5C3QX53"/>
<feature type="transmembrane region" description="Helical" evidence="3">
    <location>
        <begin position="484"/>
        <end position="501"/>
    </location>
</feature>
<dbReference type="STRING" id="1884261.A0A5C3QX53"/>
<name>A0A5C3QX53_9AGAR</name>
<evidence type="ECO:0000256" key="1">
    <source>
        <dbReference type="SAM" id="Coils"/>
    </source>
</evidence>
<feature type="transmembrane region" description="Helical" evidence="3">
    <location>
        <begin position="289"/>
        <end position="309"/>
    </location>
</feature>